<accession>A9NSL5</accession>
<proteinExistence type="evidence at transcript level"/>
<dbReference type="PANTHER" id="PTHR33052">
    <property type="entry name" value="DUF4228 DOMAIN PROTEIN-RELATED"/>
    <property type="match status" value="1"/>
</dbReference>
<dbReference type="OMA" id="MASCTRW"/>
<name>A9NSL5_PICSI</name>
<feature type="region of interest" description="Disordered" evidence="1">
    <location>
        <begin position="105"/>
        <end position="136"/>
    </location>
</feature>
<protein>
    <submittedName>
        <fullName evidence="2">Uncharacterized protein</fullName>
    </submittedName>
</protein>
<evidence type="ECO:0000256" key="1">
    <source>
        <dbReference type="SAM" id="MobiDB-lite"/>
    </source>
</evidence>
<dbReference type="EMBL" id="EF084305">
    <property type="protein sequence ID" value="ABK23626.1"/>
    <property type="molecule type" value="mRNA"/>
</dbReference>
<reference evidence="2" key="1">
    <citation type="journal article" date="2008" name="BMC Genomics">
        <title>A conifer genomics resource of 200,000 spruce (Picea spp.) ESTs and 6,464 high-quality, sequence-finished full-length cDNAs for Sitka spruce (Picea sitchensis).</title>
        <authorList>
            <person name="Ralph S.G."/>
            <person name="Chun H.J."/>
            <person name="Kolosova N."/>
            <person name="Cooper D."/>
            <person name="Oddy C."/>
            <person name="Ritland C.E."/>
            <person name="Kirkpatrick R."/>
            <person name="Moore R."/>
            <person name="Barber S."/>
            <person name="Holt R.A."/>
            <person name="Jones S.J."/>
            <person name="Marra M.A."/>
            <person name="Douglas C.J."/>
            <person name="Ritland K."/>
            <person name="Bohlmann J."/>
        </authorList>
    </citation>
    <scope>NUCLEOTIDE SEQUENCE</scope>
    <source>
        <tissue evidence="2">Bark</tissue>
    </source>
</reference>
<evidence type="ECO:0000313" key="2">
    <source>
        <dbReference type="EMBL" id="ABK23626.1"/>
    </source>
</evidence>
<organism evidence="2">
    <name type="scientific">Picea sitchensis</name>
    <name type="common">Sitka spruce</name>
    <name type="synonym">Pinus sitchensis</name>
    <dbReference type="NCBI Taxonomy" id="3332"/>
    <lineage>
        <taxon>Eukaryota</taxon>
        <taxon>Viridiplantae</taxon>
        <taxon>Streptophyta</taxon>
        <taxon>Embryophyta</taxon>
        <taxon>Tracheophyta</taxon>
        <taxon>Spermatophyta</taxon>
        <taxon>Pinopsida</taxon>
        <taxon>Pinidae</taxon>
        <taxon>Conifers I</taxon>
        <taxon>Pinales</taxon>
        <taxon>Pinaceae</taxon>
        <taxon>Picea</taxon>
    </lineage>
</organism>
<dbReference type="Pfam" id="PF14009">
    <property type="entry name" value="PADRE"/>
    <property type="match status" value="1"/>
</dbReference>
<dbReference type="InterPro" id="IPR025322">
    <property type="entry name" value="PADRE_dom"/>
</dbReference>
<feature type="compositionally biased region" description="Basic and acidic residues" evidence="1">
    <location>
        <begin position="125"/>
        <end position="136"/>
    </location>
</feature>
<sequence>MGSMASCTRWTDVVSPEVIRVVYLDGQVDEFPAPVSAKRVLQNHPRHFICNSRDLYGASCPPLQPEEELRLGELYFLLPLLALQSAENLVALAARLYAAARKEASRAAQRRRRADSTSDLPAEVGRCDDPEVKDDV</sequence>
<dbReference type="AlphaFoldDB" id="A9NSL5"/>